<gene>
    <name evidence="2" type="ORF">HZS55_19620</name>
</gene>
<dbReference type="RefSeq" id="WP_179909234.1">
    <property type="nucleotide sequence ID" value="NZ_CP058910.1"/>
</dbReference>
<dbReference type="GeneID" id="56080121"/>
<dbReference type="EMBL" id="CP058910">
    <property type="protein sequence ID" value="QLH79367.1"/>
    <property type="molecule type" value="Genomic_DNA"/>
</dbReference>
<dbReference type="AlphaFoldDB" id="A0A7D5SS93"/>
<evidence type="ECO:0000313" key="3">
    <source>
        <dbReference type="Proteomes" id="UP000509667"/>
    </source>
</evidence>
<sequence length="130" mass="13932">MASKRLLVAEFVVWVLAVGGAVAGGTLVVGYLVGGTLVAAKYAVFLAGVALFGLGSFGIQPTPSYRERKRVTLESDRQTGFEARLQRVPPLRGERIPFDNRIGRDKKIFAASLVVLGVSLVMEFGLGIRP</sequence>
<feature type="transmembrane region" description="Helical" evidence="1">
    <location>
        <begin position="12"/>
        <end position="33"/>
    </location>
</feature>
<reference evidence="2 3" key="1">
    <citation type="submission" date="2020-07" db="EMBL/GenBank/DDBJ databases">
        <title>Halosimplex pelagicum sp. nov. and Halosimplex rubrum sp. nov., isolated from salted brown alga Laminaria, and emended description of the genus Halosimplex.</title>
        <authorList>
            <person name="Cui H."/>
        </authorList>
    </citation>
    <scope>NUCLEOTIDE SEQUENCE [LARGE SCALE GENOMIC DNA]</scope>
    <source>
        <strain evidence="2 3">R27</strain>
    </source>
</reference>
<dbReference type="InterPro" id="IPR055977">
    <property type="entry name" value="DUF7555"/>
</dbReference>
<keyword evidence="3" id="KW-1185">Reference proteome</keyword>
<dbReference type="OrthoDB" id="330974at2157"/>
<organism evidence="2 3">
    <name type="scientific">Halosimplex rubrum</name>
    <dbReference type="NCBI Taxonomy" id="869889"/>
    <lineage>
        <taxon>Archaea</taxon>
        <taxon>Methanobacteriati</taxon>
        <taxon>Methanobacteriota</taxon>
        <taxon>Stenosarchaea group</taxon>
        <taxon>Halobacteria</taxon>
        <taxon>Halobacteriales</taxon>
        <taxon>Haloarculaceae</taxon>
        <taxon>Halosimplex</taxon>
    </lineage>
</organism>
<dbReference type="KEGG" id="hrr:HZS55_19620"/>
<dbReference type="Pfam" id="PF24432">
    <property type="entry name" value="DUF7555"/>
    <property type="match status" value="1"/>
</dbReference>
<name>A0A7D5SS93_9EURY</name>
<evidence type="ECO:0008006" key="4">
    <source>
        <dbReference type="Google" id="ProtNLM"/>
    </source>
</evidence>
<feature type="transmembrane region" description="Helical" evidence="1">
    <location>
        <begin position="39"/>
        <end position="59"/>
    </location>
</feature>
<evidence type="ECO:0000256" key="1">
    <source>
        <dbReference type="SAM" id="Phobius"/>
    </source>
</evidence>
<feature type="transmembrane region" description="Helical" evidence="1">
    <location>
        <begin position="108"/>
        <end position="128"/>
    </location>
</feature>
<dbReference type="Proteomes" id="UP000509667">
    <property type="component" value="Chromosome"/>
</dbReference>
<evidence type="ECO:0000313" key="2">
    <source>
        <dbReference type="EMBL" id="QLH79367.1"/>
    </source>
</evidence>
<keyword evidence="1" id="KW-1133">Transmembrane helix</keyword>
<proteinExistence type="predicted"/>
<keyword evidence="1" id="KW-0472">Membrane</keyword>
<accession>A0A7D5SS93</accession>
<protein>
    <recommendedName>
        <fullName evidence="4">DUF3899 domain-containing protein</fullName>
    </recommendedName>
</protein>
<keyword evidence="1" id="KW-0812">Transmembrane</keyword>